<organism evidence="1 2">
    <name type="scientific">Opisthorchis viverrini</name>
    <name type="common">Southeast Asian liver fluke</name>
    <dbReference type="NCBI Taxonomy" id="6198"/>
    <lineage>
        <taxon>Eukaryota</taxon>
        <taxon>Metazoa</taxon>
        <taxon>Spiralia</taxon>
        <taxon>Lophotrochozoa</taxon>
        <taxon>Platyhelminthes</taxon>
        <taxon>Trematoda</taxon>
        <taxon>Digenea</taxon>
        <taxon>Opisthorchiida</taxon>
        <taxon>Opisthorchiata</taxon>
        <taxon>Opisthorchiidae</taxon>
        <taxon>Opisthorchis</taxon>
    </lineage>
</organism>
<gene>
    <name evidence="1" type="ORF">T265_06004</name>
</gene>
<dbReference type="AlphaFoldDB" id="A0A074ZHV7"/>
<dbReference type="Proteomes" id="UP000054324">
    <property type="component" value="Unassembled WGS sequence"/>
</dbReference>
<sequence>MAVVQRLKNPRYYAQPKVNPGNGRRRGTKESFKHIQMEHDSHGSTYLIPARISHSKNRVFFNGFTKRPGARNQLLATRFFTKISVPRGLETNLRVLRSRRCIVGDHGSNVYRSGYNTPKYE</sequence>
<reference evidence="1 2" key="1">
    <citation type="submission" date="2013-11" db="EMBL/GenBank/DDBJ databases">
        <title>Opisthorchis viverrini - life in the bile duct.</title>
        <authorList>
            <person name="Young N.D."/>
            <person name="Nagarajan N."/>
            <person name="Lin S.J."/>
            <person name="Korhonen P.K."/>
            <person name="Jex A.R."/>
            <person name="Hall R.S."/>
            <person name="Safavi-Hemami H."/>
            <person name="Kaewkong W."/>
            <person name="Bertrand D."/>
            <person name="Gao S."/>
            <person name="Seet Q."/>
            <person name="Wongkham S."/>
            <person name="Teh B.T."/>
            <person name="Wongkham C."/>
            <person name="Intapan P.M."/>
            <person name="Maleewong W."/>
            <person name="Yang X."/>
            <person name="Hu M."/>
            <person name="Wang Z."/>
            <person name="Hofmann A."/>
            <person name="Sternberg P.W."/>
            <person name="Tan P."/>
            <person name="Wang J."/>
            <person name="Gasser R.B."/>
        </authorList>
    </citation>
    <scope>NUCLEOTIDE SEQUENCE [LARGE SCALE GENOMIC DNA]</scope>
</reference>
<keyword evidence="2" id="KW-1185">Reference proteome</keyword>
<dbReference type="CTD" id="20320186"/>
<dbReference type="RefSeq" id="XP_009169420.1">
    <property type="nucleotide sequence ID" value="XM_009171156.1"/>
</dbReference>
<dbReference type="KEGG" id="ovi:T265_06004"/>
<dbReference type="GeneID" id="20320186"/>
<proteinExistence type="predicted"/>
<evidence type="ECO:0000313" key="2">
    <source>
        <dbReference type="Proteomes" id="UP000054324"/>
    </source>
</evidence>
<evidence type="ECO:0000313" key="1">
    <source>
        <dbReference type="EMBL" id="KER26873.1"/>
    </source>
</evidence>
<dbReference type="EMBL" id="KL596737">
    <property type="protein sequence ID" value="KER26873.1"/>
    <property type="molecule type" value="Genomic_DNA"/>
</dbReference>
<accession>A0A074ZHV7</accession>
<protein>
    <submittedName>
        <fullName evidence="1">Uncharacterized protein</fullName>
    </submittedName>
</protein>
<name>A0A074ZHV7_OPIVI</name>